<keyword evidence="1" id="KW-0812">Transmembrane</keyword>
<sequence>MDPKYISATVFILATAVLQLFLLLVFAIAPLRQCMNPPIMVLSVGIDLLFQVIIVGLMLGALFGKDSTMELCSERSRRILTVEILRPAIGYTCISILLSALLIAAIFKCPPPSDITPSMTLNVEKANASTPRQH</sequence>
<organism evidence="2 3">
    <name type="scientific">Ascaris lumbricoides</name>
    <name type="common">Giant roundworm</name>
    <dbReference type="NCBI Taxonomy" id="6252"/>
    <lineage>
        <taxon>Eukaryota</taxon>
        <taxon>Metazoa</taxon>
        <taxon>Ecdysozoa</taxon>
        <taxon>Nematoda</taxon>
        <taxon>Chromadorea</taxon>
        <taxon>Rhabditida</taxon>
        <taxon>Spirurina</taxon>
        <taxon>Ascaridomorpha</taxon>
        <taxon>Ascaridoidea</taxon>
        <taxon>Ascarididae</taxon>
        <taxon>Ascaris</taxon>
    </lineage>
</organism>
<proteinExistence type="predicted"/>
<keyword evidence="1" id="KW-1133">Transmembrane helix</keyword>
<dbReference type="WBParaSite" id="ALUE_0000278301-mRNA-1">
    <property type="protein sequence ID" value="ALUE_0000278301-mRNA-1"/>
    <property type="gene ID" value="ALUE_0000278301"/>
</dbReference>
<reference evidence="3" key="1">
    <citation type="submission" date="2017-02" db="UniProtKB">
        <authorList>
            <consortium name="WormBaseParasite"/>
        </authorList>
    </citation>
    <scope>IDENTIFICATION</scope>
</reference>
<name>A0A0M3HML8_ASCLU</name>
<evidence type="ECO:0000313" key="2">
    <source>
        <dbReference type="Proteomes" id="UP000036681"/>
    </source>
</evidence>
<dbReference type="AlphaFoldDB" id="A0A0M3HML8"/>
<accession>A0A0M3HML8</accession>
<evidence type="ECO:0000313" key="3">
    <source>
        <dbReference type="WBParaSite" id="ALUE_0000278301-mRNA-1"/>
    </source>
</evidence>
<protein>
    <submittedName>
        <fullName evidence="3">MARVEL domain-containing protein</fullName>
    </submittedName>
</protein>
<dbReference type="Proteomes" id="UP000036681">
    <property type="component" value="Unplaced"/>
</dbReference>
<feature type="transmembrane region" description="Helical" evidence="1">
    <location>
        <begin position="84"/>
        <end position="107"/>
    </location>
</feature>
<feature type="transmembrane region" description="Helical" evidence="1">
    <location>
        <begin position="41"/>
        <end position="64"/>
    </location>
</feature>
<keyword evidence="2" id="KW-1185">Reference proteome</keyword>
<evidence type="ECO:0000256" key="1">
    <source>
        <dbReference type="SAM" id="Phobius"/>
    </source>
</evidence>
<keyword evidence="1" id="KW-0472">Membrane</keyword>
<feature type="transmembrane region" description="Helical" evidence="1">
    <location>
        <begin position="6"/>
        <end position="29"/>
    </location>
</feature>